<dbReference type="EMBL" id="FNDJ01000031">
    <property type="protein sequence ID" value="SDL81037.1"/>
    <property type="molecule type" value="Genomic_DNA"/>
</dbReference>
<keyword evidence="6" id="KW-0472">Membrane</keyword>
<keyword evidence="10" id="KW-1185">Reference proteome</keyword>
<dbReference type="GO" id="GO:0005507">
    <property type="term" value="F:copper ion binding"/>
    <property type="evidence" value="ECO:0007669"/>
    <property type="project" value="InterPro"/>
</dbReference>
<evidence type="ECO:0000256" key="3">
    <source>
        <dbReference type="ARBA" id="ARBA00022729"/>
    </source>
</evidence>
<dbReference type="Proteomes" id="UP000199202">
    <property type="component" value="Unassembled WGS sequence"/>
</dbReference>
<dbReference type="AlphaFoldDB" id="A0A1G9N4J4"/>
<dbReference type="GO" id="GO:0005886">
    <property type="term" value="C:plasma membrane"/>
    <property type="evidence" value="ECO:0007669"/>
    <property type="project" value="TreeGrafter"/>
</dbReference>
<keyword evidence="6" id="KW-0812">Transmembrane</keyword>
<protein>
    <recommendedName>
        <fullName evidence="8">CopC domain-containing protein</fullName>
    </recommendedName>
</protein>
<evidence type="ECO:0000256" key="1">
    <source>
        <dbReference type="ARBA" id="ARBA00004196"/>
    </source>
</evidence>
<dbReference type="Gene3D" id="2.60.40.1220">
    <property type="match status" value="1"/>
</dbReference>
<feature type="compositionally biased region" description="Low complexity" evidence="5">
    <location>
        <begin position="151"/>
        <end position="168"/>
    </location>
</feature>
<dbReference type="InterPro" id="IPR007348">
    <property type="entry name" value="CopC_dom"/>
</dbReference>
<feature type="chain" id="PRO_5011781785" description="CopC domain-containing protein" evidence="7">
    <location>
        <begin position="32"/>
        <end position="207"/>
    </location>
</feature>
<evidence type="ECO:0000256" key="7">
    <source>
        <dbReference type="SAM" id="SignalP"/>
    </source>
</evidence>
<dbReference type="Pfam" id="PF04234">
    <property type="entry name" value="CopC"/>
    <property type="match status" value="1"/>
</dbReference>
<accession>A0A1G9N4J4</accession>
<dbReference type="STRING" id="633440.SAMN05421869_13126"/>
<proteinExistence type="predicted"/>
<evidence type="ECO:0000259" key="8">
    <source>
        <dbReference type="Pfam" id="PF04234"/>
    </source>
</evidence>
<feature type="transmembrane region" description="Helical" evidence="6">
    <location>
        <begin position="177"/>
        <end position="195"/>
    </location>
</feature>
<name>A0A1G9N4J4_9ACTN</name>
<gene>
    <name evidence="9" type="ORF">SAMN05421869_13126</name>
</gene>
<feature type="domain" description="CopC" evidence="8">
    <location>
        <begin position="32"/>
        <end position="122"/>
    </location>
</feature>
<evidence type="ECO:0000256" key="6">
    <source>
        <dbReference type="SAM" id="Phobius"/>
    </source>
</evidence>
<evidence type="ECO:0000256" key="4">
    <source>
        <dbReference type="ARBA" id="ARBA00023008"/>
    </source>
</evidence>
<organism evidence="9 10">
    <name type="scientific">Nonomuraea jiangxiensis</name>
    <dbReference type="NCBI Taxonomy" id="633440"/>
    <lineage>
        <taxon>Bacteria</taxon>
        <taxon>Bacillati</taxon>
        <taxon>Actinomycetota</taxon>
        <taxon>Actinomycetes</taxon>
        <taxon>Streptosporangiales</taxon>
        <taxon>Streptosporangiaceae</taxon>
        <taxon>Nonomuraea</taxon>
    </lineage>
</organism>
<dbReference type="InterPro" id="IPR014755">
    <property type="entry name" value="Cu-Rt/internalin_Ig-like"/>
</dbReference>
<feature type="signal peptide" evidence="7">
    <location>
        <begin position="1"/>
        <end position="31"/>
    </location>
</feature>
<dbReference type="GO" id="GO:0030313">
    <property type="term" value="C:cell envelope"/>
    <property type="evidence" value="ECO:0007669"/>
    <property type="project" value="UniProtKB-SubCell"/>
</dbReference>
<evidence type="ECO:0000256" key="5">
    <source>
        <dbReference type="SAM" id="MobiDB-lite"/>
    </source>
</evidence>
<comment type="subcellular location">
    <subcellularLocation>
        <location evidence="1">Cell envelope</location>
    </subcellularLocation>
</comment>
<keyword evidence="6" id="KW-1133">Transmembrane helix</keyword>
<dbReference type="PANTHER" id="PTHR34820">
    <property type="entry name" value="INNER MEMBRANE PROTEIN YEBZ"/>
    <property type="match status" value="1"/>
</dbReference>
<evidence type="ECO:0000256" key="2">
    <source>
        <dbReference type="ARBA" id="ARBA00022723"/>
    </source>
</evidence>
<keyword evidence="2" id="KW-0479">Metal-binding</keyword>
<dbReference type="GO" id="GO:0046688">
    <property type="term" value="P:response to copper ion"/>
    <property type="evidence" value="ECO:0007669"/>
    <property type="project" value="InterPro"/>
</dbReference>
<dbReference type="SUPFAM" id="SSF81296">
    <property type="entry name" value="E set domains"/>
    <property type="match status" value="1"/>
</dbReference>
<sequence>MTHVPTLIRRAAATTAVTALVLLLTAPAALAHDRLKSSSPADKAKIERLETIELEFTARMTRPTVLLEDSDGEPVPVGEPRLKGVKVFADPEEELEPGRYRIAWRVVSSDGHPIQGELRFTVTEPKVTSSPSTAEAAPTTSETPASPSPTAPASAETPPSPAAAAPVASEEGASVPGWIWIAVGALVLGGVAIFVGGRRRSRDPGGA</sequence>
<dbReference type="GO" id="GO:0042597">
    <property type="term" value="C:periplasmic space"/>
    <property type="evidence" value="ECO:0007669"/>
    <property type="project" value="InterPro"/>
</dbReference>
<feature type="region of interest" description="Disordered" evidence="5">
    <location>
        <begin position="120"/>
        <end position="168"/>
    </location>
</feature>
<evidence type="ECO:0000313" key="10">
    <source>
        <dbReference type="Proteomes" id="UP000199202"/>
    </source>
</evidence>
<reference evidence="9 10" key="1">
    <citation type="submission" date="2016-10" db="EMBL/GenBank/DDBJ databases">
        <authorList>
            <person name="de Groot N.N."/>
        </authorList>
    </citation>
    <scope>NUCLEOTIDE SEQUENCE [LARGE SCALE GENOMIC DNA]</scope>
    <source>
        <strain evidence="9 10">CGMCC 4.6533</strain>
    </source>
</reference>
<keyword evidence="3 7" id="KW-0732">Signal</keyword>
<dbReference type="PANTHER" id="PTHR34820:SF4">
    <property type="entry name" value="INNER MEMBRANE PROTEIN YEBZ"/>
    <property type="match status" value="1"/>
</dbReference>
<dbReference type="GO" id="GO:0006825">
    <property type="term" value="P:copper ion transport"/>
    <property type="evidence" value="ECO:0007669"/>
    <property type="project" value="InterPro"/>
</dbReference>
<evidence type="ECO:0000313" key="9">
    <source>
        <dbReference type="EMBL" id="SDL81037.1"/>
    </source>
</evidence>
<dbReference type="InterPro" id="IPR032694">
    <property type="entry name" value="CopC/D"/>
</dbReference>
<dbReference type="InterPro" id="IPR014756">
    <property type="entry name" value="Ig_E-set"/>
</dbReference>
<keyword evidence="4" id="KW-0186">Copper</keyword>
<feature type="compositionally biased region" description="Low complexity" evidence="5">
    <location>
        <begin position="128"/>
        <end position="145"/>
    </location>
</feature>